<dbReference type="EMBL" id="FNUJ01000009">
    <property type="protein sequence ID" value="SEF36009.1"/>
    <property type="molecule type" value="Genomic_DNA"/>
</dbReference>
<evidence type="ECO:0000313" key="1">
    <source>
        <dbReference type="EMBL" id="SEF36009.1"/>
    </source>
</evidence>
<evidence type="ECO:0000313" key="2">
    <source>
        <dbReference type="Proteomes" id="UP000198878"/>
    </source>
</evidence>
<proteinExistence type="predicted"/>
<reference evidence="2" key="1">
    <citation type="submission" date="2016-10" db="EMBL/GenBank/DDBJ databases">
        <authorList>
            <person name="Varghese N."/>
            <person name="Submissions S."/>
        </authorList>
    </citation>
    <scope>NUCLEOTIDE SEQUENCE [LARGE SCALE GENOMIC DNA]</scope>
    <source>
        <strain evidence="2">DSM 44654</strain>
    </source>
</reference>
<protein>
    <submittedName>
        <fullName evidence="1">Uncharacterized protein</fullName>
    </submittedName>
</protein>
<accession>A0A1H5RCA7</accession>
<sequence length="150" mass="17272">MVGWANRPNHLLCLWNDPRVNTRLVGYWSESELYPGSPEYTELGFRADGTGWQYWSSWSTGFCVHRFDWTEPKPGRLAVRLRMELDGTWSLVEGEVAHRIERRQHVDTLIELAWTLEPGPDLTLDRPLEQYLGGTRFRLVEGGGTDPTLA</sequence>
<gene>
    <name evidence="1" type="ORF">SAMN05421837_109166</name>
</gene>
<organism evidence="1 2">
    <name type="scientific">Amycolatopsis pretoriensis</name>
    <dbReference type="NCBI Taxonomy" id="218821"/>
    <lineage>
        <taxon>Bacteria</taxon>
        <taxon>Bacillati</taxon>
        <taxon>Actinomycetota</taxon>
        <taxon>Actinomycetes</taxon>
        <taxon>Pseudonocardiales</taxon>
        <taxon>Pseudonocardiaceae</taxon>
        <taxon>Amycolatopsis</taxon>
    </lineage>
</organism>
<dbReference type="Proteomes" id="UP000198878">
    <property type="component" value="Unassembled WGS sequence"/>
</dbReference>
<dbReference type="AlphaFoldDB" id="A0A1H5RCA7"/>
<keyword evidence="2" id="KW-1185">Reference proteome</keyword>
<name>A0A1H5RCA7_9PSEU</name>